<proteinExistence type="predicted"/>
<dbReference type="Pfam" id="PF00144">
    <property type="entry name" value="Beta-lactamase"/>
    <property type="match status" value="1"/>
</dbReference>
<evidence type="ECO:0000259" key="1">
    <source>
        <dbReference type="Pfam" id="PF00144"/>
    </source>
</evidence>
<reference evidence="2 3" key="1">
    <citation type="submission" date="2019-06" db="EMBL/GenBank/DDBJ databases">
        <title>Genomic Encyclopedia of Type Strains, Phase IV (KMG-V): Genome sequencing to study the core and pangenomes of soil and plant-associated prokaryotes.</title>
        <authorList>
            <person name="Whitman W."/>
        </authorList>
    </citation>
    <scope>NUCLEOTIDE SEQUENCE [LARGE SCALE GENOMIC DNA]</scope>
    <source>
        <strain evidence="2 3">BR 10556</strain>
    </source>
</reference>
<gene>
    <name evidence="2" type="ORF">FBZ95_11292</name>
</gene>
<evidence type="ECO:0000313" key="2">
    <source>
        <dbReference type="EMBL" id="TWB68189.1"/>
    </source>
</evidence>
<dbReference type="OrthoDB" id="9814204at2"/>
<dbReference type="EMBL" id="VITW01000012">
    <property type="protein sequence ID" value="TWB68189.1"/>
    <property type="molecule type" value="Genomic_DNA"/>
</dbReference>
<dbReference type="PANTHER" id="PTHR43283">
    <property type="entry name" value="BETA-LACTAMASE-RELATED"/>
    <property type="match status" value="1"/>
</dbReference>
<dbReference type="STRING" id="1399419.A5906_15540"/>
<dbReference type="Proteomes" id="UP000315914">
    <property type="component" value="Unassembled WGS sequence"/>
</dbReference>
<dbReference type="PANTHER" id="PTHR43283:SF7">
    <property type="entry name" value="BETA-LACTAMASE-RELATED DOMAIN-CONTAINING PROTEIN"/>
    <property type="match status" value="1"/>
</dbReference>
<feature type="domain" description="Beta-lactamase-related" evidence="1">
    <location>
        <begin position="75"/>
        <end position="369"/>
    </location>
</feature>
<sequence>METSANKPNADLSNWRQSPQNHFAFHRLPSEIATARIPAGTTSATFPRSSKTIDAFSLRLPNGSAIDIERFLAATSTDAMIVLSDGQLVYETYRNGMEPTSRHIAMSASKAIVGLLTEILAAEGAIKLDVPVTKYVPEVANSPYAEVTARDLLDMRVAIVLDEAQEKSYAQSVGWEPPSDRKAGFQSFVSRLRGPAWQRGGAFLYHSANTDLLGWVLERATSCKVQDLLSEKLWMPIAGDDAALTLDWDGFPRSAGGICATVRDLARLGQAVSLDGTFESRQVFSSQIAPSLASDGDRQAWSSGQWGESFAPISRNMSYRSGWYTVDAHPQILFAMGVHGQNLFVDRKNKIVMAKFSSWPQPVDGRIMWLTHAAYDEIRKML</sequence>
<keyword evidence="3" id="KW-1185">Reference proteome</keyword>
<dbReference type="InterPro" id="IPR001466">
    <property type="entry name" value="Beta-lactam-related"/>
</dbReference>
<dbReference type="AlphaFoldDB" id="A0A560JCG5"/>
<protein>
    <recommendedName>
        <fullName evidence="1">Beta-lactamase-related domain-containing protein</fullName>
    </recommendedName>
</protein>
<dbReference type="InterPro" id="IPR050789">
    <property type="entry name" value="Diverse_Enzym_Activities"/>
</dbReference>
<dbReference type="Gene3D" id="3.40.710.10">
    <property type="entry name" value="DD-peptidase/beta-lactamase superfamily"/>
    <property type="match status" value="1"/>
</dbReference>
<name>A0A560JCG5_9BRAD</name>
<organism evidence="2 3">
    <name type="scientific">Bradyrhizobium sacchari</name>
    <dbReference type="NCBI Taxonomy" id="1399419"/>
    <lineage>
        <taxon>Bacteria</taxon>
        <taxon>Pseudomonadati</taxon>
        <taxon>Pseudomonadota</taxon>
        <taxon>Alphaproteobacteria</taxon>
        <taxon>Hyphomicrobiales</taxon>
        <taxon>Nitrobacteraceae</taxon>
        <taxon>Bradyrhizobium</taxon>
    </lineage>
</organism>
<dbReference type="SUPFAM" id="SSF56601">
    <property type="entry name" value="beta-lactamase/transpeptidase-like"/>
    <property type="match status" value="1"/>
</dbReference>
<accession>A0A560JCG5</accession>
<comment type="caution">
    <text evidence="2">The sequence shown here is derived from an EMBL/GenBank/DDBJ whole genome shotgun (WGS) entry which is preliminary data.</text>
</comment>
<dbReference type="InterPro" id="IPR012338">
    <property type="entry name" value="Beta-lactam/transpept-like"/>
</dbReference>
<evidence type="ECO:0000313" key="3">
    <source>
        <dbReference type="Proteomes" id="UP000315914"/>
    </source>
</evidence>